<dbReference type="SMR" id="A0A4D6FTB7"/>
<dbReference type="InterPro" id="IPR002902">
    <property type="entry name" value="GNK2"/>
</dbReference>
<feature type="signal peptide" evidence="16">
    <location>
        <begin position="1"/>
        <end position="26"/>
    </location>
</feature>
<dbReference type="InterPro" id="IPR000719">
    <property type="entry name" value="Prot_kinase_dom"/>
</dbReference>
<feature type="domain" description="Protein kinase" evidence="17">
    <location>
        <begin position="357"/>
        <end position="493"/>
    </location>
</feature>
<evidence type="ECO:0000256" key="12">
    <source>
        <dbReference type="ARBA" id="ARBA00023170"/>
    </source>
</evidence>
<dbReference type="PROSITE" id="PS00107">
    <property type="entry name" value="PROTEIN_KINASE_ATP"/>
    <property type="match status" value="1"/>
</dbReference>
<keyword evidence="8 19" id="KW-0418">Kinase</keyword>
<evidence type="ECO:0000256" key="2">
    <source>
        <dbReference type="ARBA" id="ARBA00022527"/>
    </source>
</evidence>
<evidence type="ECO:0000256" key="7">
    <source>
        <dbReference type="ARBA" id="ARBA00022741"/>
    </source>
</evidence>
<evidence type="ECO:0000256" key="9">
    <source>
        <dbReference type="ARBA" id="ARBA00022840"/>
    </source>
</evidence>
<keyword evidence="9 14" id="KW-0067">ATP-binding</keyword>
<dbReference type="EMBL" id="MK424819">
    <property type="protein sequence ID" value="QCB20007.1"/>
    <property type="molecule type" value="mRNA"/>
</dbReference>
<dbReference type="PANTHER" id="PTHR27002:SF711">
    <property type="entry name" value="OS10G0327000 PROTEIN"/>
    <property type="match status" value="1"/>
</dbReference>
<dbReference type="InterPro" id="IPR038408">
    <property type="entry name" value="GNK2_sf"/>
</dbReference>
<evidence type="ECO:0000256" key="5">
    <source>
        <dbReference type="ARBA" id="ARBA00022729"/>
    </source>
</evidence>
<dbReference type="PANTHER" id="PTHR27002">
    <property type="entry name" value="RECEPTOR-LIKE SERINE/THREONINE-PROTEIN KINASE SD1-8"/>
    <property type="match status" value="1"/>
</dbReference>
<evidence type="ECO:0000256" key="10">
    <source>
        <dbReference type="ARBA" id="ARBA00022989"/>
    </source>
</evidence>
<evidence type="ECO:0000256" key="4">
    <source>
        <dbReference type="ARBA" id="ARBA00022692"/>
    </source>
</evidence>
<keyword evidence="11 15" id="KW-0472">Membrane</keyword>
<evidence type="ECO:0000256" key="13">
    <source>
        <dbReference type="ARBA" id="ARBA00023180"/>
    </source>
</evidence>
<sequence length="493" mass="53109">MPSSTLASVAFLVCTASLFTIAAAAGDDPSSCYARDATGTVITYRPCDPTCPTFDNYTTGSAYERSLRSLLSEVPANATPTGFFKGTAGSGPEDTLFALATCQADLPPAQCRRCLQSASANLTGYCPHSKTVMAAYVGCMLCYSDQPFFGVADTGLLFYDGVADADILGRDQAAFSRVRTALFEVLRAAAAASPTLAAVGNLTYNGTHRLYGLSQCTEDLAGAECSRCLVDMATYLPAPGARPGPDDVPWKEGASAKAYSCYIRYDLRPFYVSDIALLSPTAISPLSPPTTTTSKGNRIKAGVVIAIVLGIVVIFLLSILIVYLWRKARATKYAEKDDDAASVLFDLPTLRKATGDFAEENKLGHGGFGAVYKGSLPNGREIAVKRLDKASNQGIQQLRNELISVAKLRHNNLAKLIGVCLKGQEKLLVYEYMPNRSLDTFLFEAGRRKLLDWGARHNIIHGTARGLLYLHEDSQIKSYIETSRRATSCWTLA</sequence>
<evidence type="ECO:0000259" key="17">
    <source>
        <dbReference type="PROSITE" id="PS50011"/>
    </source>
</evidence>
<dbReference type="InterPro" id="IPR001245">
    <property type="entry name" value="Ser-Thr/Tyr_kinase_cat_dom"/>
</dbReference>
<organism evidence="19">
    <name type="scientific">Triticum aestivum</name>
    <name type="common">Wheat</name>
    <dbReference type="NCBI Taxonomy" id="4565"/>
    <lineage>
        <taxon>Eukaryota</taxon>
        <taxon>Viridiplantae</taxon>
        <taxon>Streptophyta</taxon>
        <taxon>Embryophyta</taxon>
        <taxon>Tracheophyta</taxon>
        <taxon>Spermatophyta</taxon>
        <taxon>Magnoliopsida</taxon>
        <taxon>Liliopsida</taxon>
        <taxon>Poales</taxon>
        <taxon>Poaceae</taxon>
        <taxon>BOP clade</taxon>
        <taxon>Pooideae</taxon>
        <taxon>Triticodae</taxon>
        <taxon>Triticeae</taxon>
        <taxon>Triticinae</taxon>
        <taxon>Triticum</taxon>
    </lineage>
</organism>
<evidence type="ECO:0000256" key="16">
    <source>
        <dbReference type="SAM" id="SignalP"/>
    </source>
</evidence>
<evidence type="ECO:0000256" key="1">
    <source>
        <dbReference type="ARBA" id="ARBA00004167"/>
    </source>
</evidence>
<dbReference type="Pfam" id="PF07714">
    <property type="entry name" value="PK_Tyr_Ser-Thr"/>
    <property type="match status" value="1"/>
</dbReference>
<feature type="binding site" evidence="14">
    <location>
        <position position="385"/>
    </location>
    <ligand>
        <name>ATP</name>
        <dbReference type="ChEBI" id="CHEBI:30616"/>
    </ligand>
</feature>
<dbReference type="InterPro" id="IPR017441">
    <property type="entry name" value="Protein_kinase_ATP_BS"/>
</dbReference>
<evidence type="ECO:0000256" key="6">
    <source>
        <dbReference type="ARBA" id="ARBA00022737"/>
    </source>
</evidence>
<keyword evidence="3" id="KW-0808">Transferase</keyword>
<name>A0A4D6FTB7_WHEAT</name>
<protein>
    <submittedName>
        <fullName evidence="19">Cysteine-rich receptor-like kinase 2</fullName>
    </submittedName>
</protein>
<feature type="chain" id="PRO_5020037650" evidence="16">
    <location>
        <begin position="27"/>
        <end position="493"/>
    </location>
</feature>
<reference evidence="19" key="1">
    <citation type="submission" date="2019-01" db="EMBL/GenBank/DDBJ databases">
        <authorList>
            <person name="Gu J."/>
            <person name="Sun J."/>
            <person name="Han S."/>
            <person name="Wang D."/>
        </authorList>
    </citation>
    <scope>NUCLEOTIDE SEQUENCE</scope>
</reference>
<keyword evidence="13" id="KW-0325">Glycoprotein</keyword>
<keyword evidence="5 16" id="KW-0732">Signal</keyword>
<evidence type="ECO:0000256" key="15">
    <source>
        <dbReference type="SAM" id="Phobius"/>
    </source>
</evidence>
<dbReference type="CDD" id="cd23509">
    <property type="entry name" value="Gnk2-like"/>
    <property type="match status" value="2"/>
</dbReference>
<dbReference type="GO" id="GO:0016020">
    <property type="term" value="C:membrane"/>
    <property type="evidence" value="ECO:0007669"/>
    <property type="project" value="UniProtKB-SubCell"/>
</dbReference>
<evidence type="ECO:0000256" key="8">
    <source>
        <dbReference type="ARBA" id="ARBA00022777"/>
    </source>
</evidence>
<dbReference type="PROSITE" id="PS51473">
    <property type="entry name" value="GNK2"/>
    <property type="match status" value="2"/>
</dbReference>
<proteinExistence type="evidence at transcript level"/>
<dbReference type="GO" id="GO:0004674">
    <property type="term" value="F:protein serine/threonine kinase activity"/>
    <property type="evidence" value="ECO:0007669"/>
    <property type="project" value="UniProtKB-KW"/>
</dbReference>
<evidence type="ECO:0000259" key="18">
    <source>
        <dbReference type="PROSITE" id="PS51473"/>
    </source>
</evidence>
<evidence type="ECO:0000256" key="14">
    <source>
        <dbReference type="PROSITE-ProRule" id="PRU10141"/>
    </source>
</evidence>
<accession>A0A4D6FTB7</accession>
<evidence type="ECO:0000313" key="19">
    <source>
        <dbReference type="EMBL" id="QCB20007.1"/>
    </source>
</evidence>
<dbReference type="GO" id="GO:0005524">
    <property type="term" value="F:ATP binding"/>
    <property type="evidence" value="ECO:0007669"/>
    <property type="project" value="UniProtKB-UniRule"/>
</dbReference>
<dbReference type="SUPFAM" id="SSF56112">
    <property type="entry name" value="Protein kinase-like (PK-like)"/>
    <property type="match status" value="1"/>
</dbReference>
<keyword evidence="10 15" id="KW-1133">Transmembrane helix</keyword>
<evidence type="ECO:0000256" key="11">
    <source>
        <dbReference type="ARBA" id="ARBA00023136"/>
    </source>
</evidence>
<keyword evidence="12 19" id="KW-0675">Receptor</keyword>
<feature type="domain" description="Gnk2-homologous" evidence="18">
    <location>
        <begin position="156"/>
        <end position="270"/>
    </location>
</feature>
<dbReference type="Gene3D" id="1.10.510.10">
    <property type="entry name" value="Transferase(Phosphotransferase) domain 1"/>
    <property type="match status" value="1"/>
</dbReference>
<dbReference type="AlphaFoldDB" id="A0A4D6FTB7"/>
<keyword evidence="6" id="KW-0677">Repeat</keyword>
<gene>
    <name evidence="19" type="primary">CRK2</name>
</gene>
<dbReference type="InterPro" id="IPR011009">
    <property type="entry name" value="Kinase-like_dom_sf"/>
</dbReference>
<keyword evidence="2" id="KW-0723">Serine/threonine-protein kinase</keyword>
<keyword evidence="7 14" id="KW-0547">Nucleotide-binding</keyword>
<dbReference type="FunFam" id="3.30.200.20:FF:000727">
    <property type="entry name" value="Cysteine-rich RLK (RECEPTOR-like protein kinase) 23"/>
    <property type="match status" value="1"/>
</dbReference>
<feature type="transmembrane region" description="Helical" evidence="15">
    <location>
        <begin position="301"/>
        <end position="325"/>
    </location>
</feature>
<feature type="domain" description="Gnk2-homologous" evidence="18">
    <location>
        <begin position="45"/>
        <end position="148"/>
    </location>
</feature>
<evidence type="ECO:0000256" key="3">
    <source>
        <dbReference type="ARBA" id="ARBA00022679"/>
    </source>
</evidence>
<keyword evidence="4 15" id="KW-0812">Transmembrane</keyword>
<dbReference type="PROSITE" id="PS50011">
    <property type="entry name" value="PROTEIN_KINASE_DOM"/>
    <property type="match status" value="1"/>
</dbReference>
<dbReference type="Gene3D" id="3.30.430.20">
    <property type="entry name" value="Gnk2 domain, C-X8-C-X2-C motif"/>
    <property type="match status" value="2"/>
</dbReference>
<dbReference type="Pfam" id="PF01657">
    <property type="entry name" value="Stress-antifung"/>
    <property type="match status" value="2"/>
</dbReference>
<comment type="subcellular location">
    <subcellularLocation>
        <location evidence="1">Membrane</location>
        <topology evidence="1">Single-pass membrane protein</topology>
    </subcellularLocation>
</comment>